<sequence>MPTIGKALEICNTRPTMSDMLDFRSLRPKGMRGANMVSGVGERFSSSKQYFRWIRNITIKARLNDALDWLTPKKLGIENKQFYPETLRLLMRKYQKILDIDLTERKKTLMYGLNDVMVMDAIKELGKIAEGLIEKPHEKTRVAEAQQTLVDMMATDIAWAKEQMNSAVHGVDHFIHDIGNLKTKQEHFETQLSSATSEFAQKFLIPLATEVFPSSC</sequence>
<dbReference type="Proteomes" id="UP000186922">
    <property type="component" value="Unassembled WGS sequence"/>
</dbReference>
<protein>
    <submittedName>
        <fullName evidence="1">Uncharacterized protein</fullName>
    </submittedName>
</protein>
<accession>A0A1D1W1Q1</accession>
<dbReference type="EMBL" id="BDGG01000015">
    <property type="protein sequence ID" value="GAV07341.1"/>
    <property type="molecule type" value="Genomic_DNA"/>
</dbReference>
<evidence type="ECO:0000313" key="2">
    <source>
        <dbReference type="Proteomes" id="UP000186922"/>
    </source>
</evidence>
<comment type="caution">
    <text evidence="1">The sequence shown here is derived from an EMBL/GenBank/DDBJ whole genome shotgun (WGS) entry which is preliminary data.</text>
</comment>
<evidence type="ECO:0000313" key="1">
    <source>
        <dbReference type="EMBL" id="GAV07341.1"/>
    </source>
</evidence>
<proteinExistence type="predicted"/>
<keyword evidence="2" id="KW-1185">Reference proteome</keyword>
<organism evidence="1 2">
    <name type="scientific">Ramazzottius varieornatus</name>
    <name type="common">Water bear</name>
    <name type="synonym">Tardigrade</name>
    <dbReference type="NCBI Taxonomy" id="947166"/>
    <lineage>
        <taxon>Eukaryota</taxon>
        <taxon>Metazoa</taxon>
        <taxon>Ecdysozoa</taxon>
        <taxon>Tardigrada</taxon>
        <taxon>Eutardigrada</taxon>
        <taxon>Parachela</taxon>
        <taxon>Hypsibioidea</taxon>
        <taxon>Ramazzottiidae</taxon>
        <taxon>Ramazzottius</taxon>
    </lineage>
</organism>
<gene>
    <name evidence="1" type="primary">RvY_17182-1</name>
    <name evidence="1" type="synonym">RvY_17182.1</name>
    <name evidence="1" type="ORF">RvY_17182</name>
</gene>
<name>A0A1D1W1Q1_RAMVA</name>
<dbReference type="AlphaFoldDB" id="A0A1D1W1Q1"/>
<reference evidence="1 2" key="1">
    <citation type="journal article" date="2016" name="Nat. Commun.">
        <title>Extremotolerant tardigrade genome and improved radiotolerance of human cultured cells by tardigrade-unique protein.</title>
        <authorList>
            <person name="Hashimoto T."/>
            <person name="Horikawa D.D."/>
            <person name="Saito Y."/>
            <person name="Kuwahara H."/>
            <person name="Kozuka-Hata H."/>
            <person name="Shin-I T."/>
            <person name="Minakuchi Y."/>
            <person name="Ohishi K."/>
            <person name="Motoyama A."/>
            <person name="Aizu T."/>
            <person name="Enomoto A."/>
            <person name="Kondo K."/>
            <person name="Tanaka S."/>
            <person name="Hara Y."/>
            <person name="Koshikawa S."/>
            <person name="Sagara H."/>
            <person name="Miura T."/>
            <person name="Yokobori S."/>
            <person name="Miyagawa K."/>
            <person name="Suzuki Y."/>
            <person name="Kubo T."/>
            <person name="Oyama M."/>
            <person name="Kohara Y."/>
            <person name="Fujiyama A."/>
            <person name="Arakawa K."/>
            <person name="Katayama T."/>
            <person name="Toyoda A."/>
            <person name="Kunieda T."/>
        </authorList>
    </citation>
    <scope>NUCLEOTIDE SEQUENCE [LARGE SCALE GENOMIC DNA]</scope>
    <source>
        <strain evidence="1 2">YOKOZUNA-1</strain>
    </source>
</reference>